<dbReference type="EMBL" id="FJ063642">
    <property type="protein sequence ID" value="AFG63254.1"/>
    <property type="molecule type" value="Genomic_DNA"/>
</dbReference>
<dbReference type="PANTHER" id="PTHR46863:SF1">
    <property type="entry name" value="PROTEIN KINASE SUPERFAMILY PROTEIN"/>
    <property type="match status" value="1"/>
</dbReference>
<evidence type="ECO:0000313" key="3">
    <source>
        <dbReference type="EMBL" id="AFG63246.1"/>
    </source>
</evidence>
<dbReference type="Gene3D" id="1.10.510.10">
    <property type="entry name" value="Transferase(Phosphotransferase) domain 1"/>
    <property type="match status" value="1"/>
</dbReference>
<accession>H9WMK8</accession>
<dbReference type="EMBL" id="FJ063643">
    <property type="protein sequence ID" value="AFG63251.1"/>
    <property type="molecule type" value="Genomic_DNA"/>
</dbReference>
<dbReference type="EMBL" id="FJ063638">
    <property type="protein sequence ID" value="AFG63246.1"/>
    <property type="molecule type" value="Genomic_DNA"/>
</dbReference>
<evidence type="ECO:0000313" key="12">
    <source>
        <dbReference type="EMBL" id="AFG63255.1"/>
    </source>
</evidence>
<evidence type="ECO:0000313" key="7">
    <source>
        <dbReference type="EMBL" id="AFG63250.1"/>
    </source>
</evidence>
<gene>
    <name evidence="8" type="ORF">0_17946_01</name>
</gene>
<dbReference type="AlphaFoldDB" id="H9WMK8"/>
<dbReference type="EMBL" id="FJ063637">
    <property type="protein sequence ID" value="AFG63255.1"/>
    <property type="molecule type" value="Genomic_DNA"/>
</dbReference>
<evidence type="ECO:0000313" key="8">
    <source>
        <dbReference type="EMBL" id="AFG63251.1"/>
    </source>
</evidence>
<organism evidence="8">
    <name type="scientific">Pinus taeda</name>
    <name type="common">Loblolly pine</name>
    <dbReference type="NCBI Taxonomy" id="3352"/>
    <lineage>
        <taxon>Eukaryota</taxon>
        <taxon>Viridiplantae</taxon>
        <taxon>Streptophyta</taxon>
        <taxon>Embryophyta</taxon>
        <taxon>Tracheophyta</taxon>
        <taxon>Spermatophyta</taxon>
        <taxon>Pinopsida</taxon>
        <taxon>Pinidae</taxon>
        <taxon>Conifers I</taxon>
        <taxon>Pinales</taxon>
        <taxon>Pinaceae</taxon>
        <taxon>Pinus</taxon>
        <taxon>Pinus subgen. Pinus</taxon>
    </lineage>
</organism>
<reference evidence="8" key="1">
    <citation type="submission" date="2008-08" db="EMBL/GenBank/DDBJ databases">
        <title>Nucleotide Diversity and Divergence in the Loblolly Pine Gene Space.</title>
        <authorList>
            <person name="Neale D.B."/>
            <person name="Wegrzyn J.L."/>
            <person name="Lee J.M."/>
            <person name="Eckert A.J."/>
            <person name="Liechty J.D."/>
            <person name="Stevens K.A."/>
            <person name="Langley C.H."/>
        </authorList>
    </citation>
    <scope>NUCLEOTIDE SEQUENCE</scope>
    <source>
        <strain evidence="3">7546</strain>
        <strain evidence="8">7547</strain>
        <strain evidence="4">7548</strain>
        <strain evidence="2">7549</strain>
        <strain evidence="12">7550</strain>
        <strain evidence="11">7553</strain>
        <strain evidence="5">7554</strain>
        <strain evidence="7">7556</strain>
        <strain evidence="10">7558</strain>
        <strain evidence="1">7560</strain>
        <strain evidence="6">7561</strain>
        <strain evidence="9">7563</strain>
        <tissue evidence="8">Megagametophyte</tissue>
    </source>
</reference>
<dbReference type="EMBL" id="FJ063639">
    <property type="protein sequence ID" value="AFG63244.1"/>
    <property type="molecule type" value="Genomic_DNA"/>
</dbReference>
<evidence type="ECO:0000313" key="5">
    <source>
        <dbReference type="EMBL" id="AFG63248.1"/>
    </source>
</evidence>
<dbReference type="EMBL" id="FJ063634">
    <property type="protein sequence ID" value="AFG63253.1"/>
    <property type="molecule type" value="Genomic_DNA"/>
</dbReference>
<protein>
    <recommendedName>
        <fullName evidence="13">Serine-threonine/tyrosine-protein kinase catalytic domain-containing protein</fullName>
    </recommendedName>
</protein>
<dbReference type="EMBL" id="FJ063636">
    <property type="protein sequence ID" value="AFG63252.1"/>
    <property type="molecule type" value="Genomic_DNA"/>
</dbReference>
<proteinExistence type="predicted"/>
<evidence type="ECO:0000313" key="2">
    <source>
        <dbReference type="EMBL" id="AFG63245.1"/>
    </source>
</evidence>
<evidence type="ECO:0000313" key="1">
    <source>
        <dbReference type="EMBL" id="AFG63244.1"/>
    </source>
</evidence>
<dbReference type="EMBL" id="FJ063635">
    <property type="protein sequence ID" value="AFG63245.1"/>
    <property type="molecule type" value="Genomic_DNA"/>
</dbReference>
<evidence type="ECO:0000313" key="10">
    <source>
        <dbReference type="EMBL" id="AFG63253.1"/>
    </source>
</evidence>
<dbReference type="PANTHER" id="PTHR46863">
    <property type="entry name" value="OS09G0572100 PROTEIN"/>
    <property type="match status" value="1"/>
</dbReference>
<dbReference type="EMBL" id="FJ063632">
    <property type="protein sequence ID" value="AFG63249.1"/>
    <property type="molecule type" value="Genomic_DNA"/>
</dbReference>
<evidence type="ECO:0008006" key="13">
    <source>
        <dbReference type="Google" id="ProtNLM"/>
    </source>
</evidence>
<dbReference type="EMBL" id="FJ063640">
    <property type="protein sequence ID" value="AFG63247.1"/>
    <property type="molecule type" value="Genomic_DNA"/>
</dbReference>
<evidence type="ECO:0000313" key="9">
    <source>
        <dbReference type="EMBL" id="AFG63252.1"/>
    </source>
</evidence>
<name>H9WMK8_PINTA</name>
<sequence length="99" mass="11204">GMRRIGLIQSLNILISEAGDNFAGRLRRWMDPRLRDSFPVDCAERVARLAASCVDPDPGKRPDTRFVAGELSRVFIMSEQWSERMNANKTCVSSTFEAR</sequence>
<dbReference type="EMBL" id="FJ063644">
    <property type="protein sequence ID" value="AFG63250.1"/>
    <property type="molecule type" value="Genomic_DNA"/>
</dbReference>
<dbReference type="EMBL" id="FJ063633">
    <property type="protein sequence ID" value="AFG63248.1"/>
    <property type="molecule type" value="Genomic_DNA"/>
</dbReference>
<evidence type="ECO:0000313" key="11">
    <source>
        <dbReference type="EMBL" id="AFG63254.1"/>
    </source>
</evidence>
<evidence type="ECO:0000313" key="6">
    <source>
        <dbReference type="EMBL" id="AFG63249.1"/>
    </source>
</evidence>
<feature type="non-terminal residue" evidence="8">
    <location>
        <position position="1"/>
    </location>
</feature>
<evidence type="ECO:0000313" key="4">
    <source>
        <dbReference type="EMBL" id="AFG63247.1"/>
    </source>
</evidence>